<dbReference type="Gene3D" id="1.10.579.10">
    <property type="entry name" value="DNA Cyclobutane Dipyrimidine Photolyase, subunit A, domain 3"/>
    <property type="match status" value="1"/>
</dbReference>
<evidence type="ECO:0000256" key="5">
    <source>
        <dbReference type="PIRSR" id="PIRSR602081-2"/>
    </source>
</evidence>
<dbReference type="SUPFAM" id="SSF52425">
    <property type="entry name" value="Cryptochrome/photolyase, N-terminal domain"/>
    <property type="match status" value="1"/>
</dbReference>
<feature type="binding site" evidence="4">
    <location>
        <begin position="457"/>
        <end position="459"/>
    </location>
    <ligand>
        <name>FAD</name>
        <dbReference type="ChEBI" id="CHEBI:57692"/>
    </ligand>
</feature>
<dbReference type="Pfam" id="PF00875">
    <property type="entry name" value="DNA_photolyase"/>
    <property type="match status" value="1"/>
</dbReference>
<dbReference type="SUPFAM" id="SSF48173">
    <property type="entry name" value="Cryptochrome/photolyase FAD-binding domain"/>
    <property type="match status" value="1"/>
</dbReference>
<dbReference type="PRINTS" id="PR00147">
    <property type="entry name" value="DNAPHOTLYASE"/>
</dbReference>
<dbReference type="Pfam" id="PF03441">
    <property type="entry name" value="FAD_binding_7"/>
    <property type="match status" value="1"/>
</dbReference>
<dbReference type="Gene3D" id="1.25.40.80">
    <property type="match status" value="1"/>
</dbReference>
<dbReference type="InterPro" id="IPR014729">
    <property type="entry name" value="Rossmann-like_a/b/a_fold"/>
</dbReference>
<keyword evidence="3 4" id="KW-0274">FAD</keyword>
<evidence type="ECO:0000256" key="6">
    <source>
        <dbReference type="SAM" id="Coils"/>
    </source>
</evidence>
<feature type="region of interest" description="Disordered" evidence="7">
    <location>
        <begin position="563"/>
        <end position="624"/>
    </location>
</feature>
<feature type="domain" description="Photolyase/cryptochrome alpha/beta" evidence="8">
    <location>
        <begin position="14"/>
        <end position="172"/>
    </location>
</feature>
<name>A0A7S4Q3W7_9DINO</name>
<organism evidence="9">
    <name type="scientific">Alexandrium monilatum</name>
    <dbReference type="NCBI Taxonomy" id="311494"/>
    <lineage>
        <taxon>Eukaryota</taxon>
        <taxon>Sar</taxon>
        <taxon>Alveolata</taxon>
        <taxon>Dinophyceae</taxon>
        <taxon>Gonyaulacales</taxon>
        <taxon>Pyrocystaceae</taxon>
        <taxon>Alexandrium</taxon>
    </lineage>
</organism>
<evidence type="ECO:0000313" key="9">
    <source>
        <dbReference type="EMBL" id="CAE4571656.1"/>
    </source>
</evidence>
<dbReference type="InterPro" id="IPR036134">
    <property type="entry name" value="Crypto/Photolyase_FAD-like_sf"/>
</dbReference>
<dbReference type="InterPro" id="IPR006050">
    <property type="entry name" value="DNA_photolyase_N"/>
</dbReference>
<feature type="site" description="Electron transfer via tryptophanyl radical" evidence="5">
    <location>
        <position position="391"/>
    </location>
</feature>
<comment type="cofactor">
    <cofactor evidence="4">
        <name>FAD</name>
        <dbReference type="ChEBI" id="CHEBI:57692"/>
    </cofactor>
    <text evidence="4">Binds 1 FAD per subunit.</text>
</comment>
<feature type="compositionally biased region" description="Basic and acidic residues" evidence="7">
    <location>
        <begin position="606"/>
        <end position="619"/>
    </location>
</feature>
<dbReference type="GO" id="GO:0003904">
    <property type="term" value="F:deoxyribodipyrimidine photo-lyase activity"/>
    <property type="evidence" value="ECO:0007669"/>
    <property type="project" value="TreeGrafter"/>
</dbReference>
<dbReference type="Gene3D" id="3.40.50.620">
    <property type="entry name" value="HUPs"/>
    <property type="match status" value="1"/>
</dbReference>
<dbReference type="InterPro" id="IPR005101">
    <property type="entry name" value="Cryptochr/Photolyase_FAD-bd"/>
</dbReference>
<reference evidence="9" key="1">
    <citation type="submission" date="2021-01" db="EMBL/GenBank/DDBJ databases">
        <authorList>
            <person name="Corre E."/>
            <person name="Pelletier E."/>
            <person name="Niang G."/>
            <person name="Scheremetjew M."/>
            <person name="Finn R."/>
            <person name="Kale V."/>
            <person name="Holt S."/>
            <person name="Cochrane G."/>
            <person name="Meng A."/>
            <person name="Brown T."/>
            <person name="Cohen L."/>
        </authorList>
    </citation>
    <scope>NUCLEOTIDE SEQUENCE</scope>
    <source>
        <strain evidence="9">CCMP3105</strain>
    </source>
</reference>
<keyword evidence="6" id="KW-0175">Coiled coil</keyword>
<keyword evidence="2 4" id="KW-0285">Flavoprotein</keyword>
<dbReference type="PROSITE" id="PS51645">
    <property type="entry name" value="PHR_CRY_ALPHA_BETA"/>
    <property type="match status" value="1"/>
</dbReference>
<gene>
    <name evidence="9" type="ORF">AMON00008_LOCUS11275</name>
</gene>
<proteinExistence type="inferred from homology"/>
<evidence type="ECO:0000256" key="2">
    <source>
        <dbReference type="ARBA" id="ARBA00022630"/>
    </source>
</evidence>
<dbReference type="GO" id="GO:0071949">
    <property type="term" value="F:FAD binding"/>
    <property type="evidence" value="ECO:0007669"/>
    <property type="project" value="TreeGrafter"/>
</dbReference>
<dbReference type="PANTHER" id="PTHR11455">
    <property type="entry name" value="CRYPTOCHROME"/>
    <property type="match status" value="1"/>
</dbReference>
<protein>
    <recommendedName>
        <fullName evidence="8">Photolyase/cryptochrome alpha/beta domain-containing protein</fullName>
    </recommendedName>
</protein>
<evidence type="ECO:0000259" key="8">
    <source>
        <dbReference type="PROSITE" id="PS51645"/>
    </source>
</evidence>
<evidence type="ECO:0000256" key="1">
    <source>
        <dbReference type="ARBA" id="ARBA00005862"/>
    </source>
</evidence>
<dbReference type="GO" id="GO:0003677">
    <property type="term" value="F:DNA binding"/>
    <property type="evidence" value="ECO:0007669"/>
    <property type="project" value="TreeGrafter"/>
</dbReference>
<accession>A0A7S4Q3W7</accession>
<dbReference type="EMBL" id="HBNR01017106">
    <property type="protein sequence ID" value="CAE4571656.1"/>
    <property type="molecule type" value="Transcribed_RNA"/>
</dbReference>
<evidence type="ECO:0000256" key="4">
    <source>
        <dbReference type="PIRSR" id="PIRSR602081-1"/>
    </source>
</evidence>
<evidence type="ECO:0000256" key="3">
    <source>
        <dbReference type="ARBA" id="ARBA00022827"/>
    </source>
</evidence>
<feature type="coiled-coil region" evidence="6">
    <location>
        <begin position="651"/>
        <end position="678"/>
    </location>
</feature>
<feature type="compositionally biased region" description="Basic and acidic residues" evidence="7">
    <location>
        <begin position="563"/>
        <end position="590"/>
    </location>
</feature>
<feature type="site" description="Electron transfer via tryptophanyl radical" evidence="5">
    <location>
        <position position="444"/>
    </location>
</feature>
<dbReference type="AlphaFoldDB" id="A0A7S4Q3W7"/>
<dbReference type="InterPro" id="IPR002081">
    <property type="entry name" value="Cryptochrome/DNA_photolyase_1"/>
</dbReference>
<feature type="site" description="Electron transfer via tryptophanyl radical" evidence="5">
    <location>
        <position position="467"/>
    </location>
</feature>
<sequence>MARAPAWRQPRASGPVVWWVRNDLRLEDNPVARLAAGEALLDGRSCAAVFVFDPRFLDQSPYGRVTDPEFQKSIGMRRPISFGNRKCCALRARFLLQCVRSLASQLASKGSQLLVCHGRPEDVFSALPDGSLVVCQQEPVSVECTDVEDSVQAVLQRRGSGLRCEWGAMSLYHREDLPFRLEEQEMPNSFTELGLTLGWDDIWSVPERSSSATPVRTPVAAPTVFPPAHAGLQLPGLLSEEVMADDAKSLRCLGYTEEEIQDALAQAITEGGEPHARALLEAWLAKQGITSGDNPQTAVFWDLPVGSGPGEGHDALQWANLARPDGWTRVSHYLAVGCISAREIFARAAECPNFNGVAHRLLWREWHRLNAIRYGRRLFWLQGPGRVERPWSSEPALAEAWKLGRTGVPYIDACMRELRQTGWLAYKGRKTTAFFLVFGLGIDWRLGAFHFEDTLLDYDCAMNYGNWVTVAAVEKPRRASWGPEATVADLVEAYREDIEWKLSAEMANDPSGEYIRRWVPELRDIGADYVHRPWAMPEEEASRCGVRLGSDYPASLMGPLRVRADAEDLDRQQREEREEIGPVERCRDWDAEGQEGVEAAAKRGSRSAERRVHPQDKSGRSYTRGEFAEFAAGIGESEAYAERLWEEAISVRDLQRRYAELESKIEAQERELSTLRLAAAAVGGDRTCTAERGELPVQAA</sequence>
<dbReference type="InterPro" id="IPR036155">
    <property type="entry name" value="Crypto/Photolyase_N_sf"/>
</dbReference>
<evidence type="ECO:0000256" key="7">
    <source>
        <dbReference type="SAM" id="MobiDB-lite"/>
    </source>
</evidence>
<comment type="similarity">
    <text evidence="1">Belongs to the DNA photolyase class-1 family.</text>
</comment>